<gene>
    <name evidence="1" type="ORF">HNV28_18060</name>
</gene>
<organism evidence="1 2">
    <name type="scientific">Myxococcus xanthus</name>
    <dbReference type="NCBI Taxonomy" id="34"/>
    <lineage>
        <taxon>Bacteria</taxon>
        <taxon>Pseudomonadati</taxon>
        <taxon>Myxococcota</taxon>
        <taxon>Myxococcia</taxon>
        <taxon>Myxococcales</taxon>
        <taxon>Cystobacterineae</taxon>
        <taxon>Myxococcaceae</taxon>
        <taxon>Myxococcus</taxon>
    </lineage>
</organism>
<dbReference type="EMBL" id="JABFNT010000053">
    <property type="protein sequence ID" value="NOJ80220.1"/>
    <property type="molecule type" value="Genomic_DNA"/>
</dbReference>
<comment type="caution">
    <text evidence="1">The sequence shown here is derived from an EMBL/GenBank/DDBJ whole genome shotgun (WGS) entry which is preliminary data.</text>
</comment>
<protein>
    <submittedName>
        <fullName evidence="1">Uncharacterized protein</fullName>
    </submittedName>
</protein>
<dbReference type="RefSeq" id="WP_171442422.1">
    <property type="nucleotide sequence ID" value="NZ_JABFNS010000031.1"/>
</dbReference>
<evidence type="ECO:0000313" key="2">
    <source>
        <dbReference type="Proteomes" id="UP000533080"/>
    </source>
</evidence>
<dbReference type="Proteomes" id="UP000533080">
    <property type="component" value="Unassembled WGS sequence"/>
</dbReference>
<proteinExistence type="predicted"/>
<dbReference type="AlphaFoldDB" id="A0A7Y4MS71"/>
<reference evidence="1 2" key="1">
    <citation type="submission" date="2020-05" db="EMBL/GenBank/DDBJ databases">
        <authorList>
            <person name="Whitworth D."/>
        </authorList>
    </citation>
    <scope>NUCLEOTIDE SEQUENCE [LARGE SCALE GENOMIC DNA]</scope>
    <source>
        <strain evidence="1 2">AM005</strain>
    </source>
</reference>
<accession>A0A7Y4MS71</accession>
<sequence>MTDKKDLKKLVRERKAETGESNTTALRHERNGGNFRSLVEATIRLAAARREEEHRMAPPTGGIISGSELARRMRERMDRQIPRPAHDAFVEHIAKLDRSTIVSLVTLHSLGREHEPTDGTIKVLLASHRAHMSREESRVTGMNKLMERTSIDRDLMNGLNAASHLGFDIEDLPFTK</sequence>
<name>A0A7Y4MS71_MYXXA</name>
<evidence type="ECO:0000313" key="1">
    <source>
        <dbReference type="EMBL" id="NOJ80220.1"/>
    </source>
</evidence>